<dbReference type="InterPro" id="IPR058625">
    <property type="entry name" value="MdtA-like_BSH"/>
</dbReference>
<evidence type="ECO:0000313" key="3">
    <source>
        <dbReference type="EMBL" id="SFB82400.1"/>
    </source>
</evidence>
<dbReference type="GO" id="GO:1990281">
    <property type="term" value="C:efflux pump complex"/>
    <property type="evidence" value="ECO:0007669"/>
    <property type="project" value="TreeGrafter"/>
</dbReference>
<dbReference type="SUPFAM" id="SSF111369">
    <property type="entry name" value="HlyD-like secretion proteins"/>
    <property type="match status" value="1"/>
</dbReference>
<organism evidence="3 4">
    <name type="scientific">Pseudoalteromonas denitrificans DSM 6059</name>
    <dbReference type="NCBI Taxonomy" id="1123010"/>
    <lineage>
        <taxon>Bacteria</taxon>
        <taxon>Pseudomonadati</taxon>
        <taxon>Pseudomonadota</taxon>
        <taxon>Gammaproteobacteria</taxon>
        <taxon>Alteromonadales</taxon>
        <taxon>Pseudoalteromonadaceae</taxon>
        <taxon>Pseudoalteromonas</taxon>
    </lineage>
</organism>
<dbReference type="OrthoDB" id="9806939at2"/>
<dbReference type="Gene3D" id="2.40.420.20">
    <property type="match status" value="1"/>
</dbReference>
<dbReference type="Pfam" id="PF25917">
    <property type="entry name" value="BSH_RND"/>
    <property type="match status" value="1"/>
</dbReference>
<keyword evidence="4" id="KW-1185">Reference proteome</keyword>
<dbReference type="NCBIfam" id="TIGR01730">
    <property type="entry name" value="RND_mfp"/>
    <property type="match status" value="1"/>
</dbReference>
<evidence type="ECO:0000256" key="1">
    <source>
        <dbReference type="ARBA" id="ARBA00009477"/>
    </source>
</evidence>
<feature type="domain" description="Multidrug resistance protein MdtA-like barrel-sandwich hybrid" evidence="2">
    <location>
        <begin position="66"/>
        <end position="217"/>
    </location>
</feature>
<dbReference type="Gene3D" id="2.40.30.170">
    <property type="match status" value="1"/>
</dbReference>
<evidence type="ECO:0000259" key="2">
    <source>
        <dbReference type="Pfam" id="PF25917"/>
    </source>
</evidence>
<dbReference type="Proteomes" id="UP000198862">
    <property type="component" value="Unassembled WGS sequence"/>
</dbReference>
<accession>A0A1I1EBP8</accession>
<evidence type="ECO:0000313" key="4">
    <source>
        <dbReference type="Proteomes" id="UP000198862"/>
    </source>
</evidence>
<dbReference type="Gene3D" id="1.10.287.470">
    <property type="entry name" value="Helix hairpin bin"/>
    <property type="match status" value="1"/>
</dbReference>
<protein>
    <submittedName>
        <fullName evidence="3">RND family efflux transporter, MFP subunit</fullName>
    </submittedName>
</protein>
<dbReference type="AlphaFoldDB" id="A0A1I1EBP8"/>
<dbReference type="PANTHER" id="PTHR30469:SF38">
    <property type="entry name" value="HLYD FAMILY SECRETION PROTEIN"/>
    <property type="match status" value="1"/>
</dbReference>
<name>A0A1I1EBP8_9GAMM</name>
<proteinExistence type="inferred from homology"/>
<comment type="similarity">
    <text evidence="1">Belongs to the membrane fusion protein (MFP) (TC 8.A.1) family.</text>
</comment>
<sequence length="381" mass="41200">MRQNAFLSLIKESILGILFISSVITLTFSNTASANQVVRFSTVAQQELQAHKRVTGTLKALSQTHIASAESGVITTVFVNEGDSVKAGQILLEIDTRKISAEKTRLEAELALSKAKHALAQAEFNLAEDDYIAYKHSANKNAISEQRLRQSKAAALSGQANVIAAHEAIKALQAQISIIDVRLGDMSIKAPFDGQITQRVAEPGQWLGAGDTSFTLTSLGKLEAWLDVPERLTHSLDIIPTQIGLNVGDEMLNSVNIKVLRNVDARARTFKVISQVQNSGLMPGMSVTAWLPEGAKSKYLTVPKDAIVQRGSNTLVYKVNTNGDKQMAEAIPVSVIFHQGNIAAISSHMLKPEDKVITEGNERLMPGPVFAVADDNKIKAL</sequence>
<dbReference type="PANTHER" id="PTHR30469">
    <property type="entry name" value="MULTIDRUG RESISTANCE PROTEIN MDTA"/>
    <property type="match status" value="1"/>
</dbReference>
<dbReference type="EMBL" id="FOLO01000001">
    <property type="protein sequence ID" value="SFB82400.1"/>
    <property type="molecule type" value="Genomic_DNA"/>
</dbReference>
<dbReference type="RefSeq" id="WP_091978996.1">
    <property type="nucleotide sequence ID" value="NZ_FOLO01000001.1"/>
</dbReference>
<dbReference type="InterPro" id="IPR006143">
    <property type="entry name" value="RND_pump_MFP"/>
</dbReference>
<reference evidence="3 4" key="1">
    <citation type="submission" date="2016-10" db="EMBL/GenBank/DDBJ databases">
        <authorList>
            <person name="de Groot N.N."/>
        </authorList>
    </citation>
    <scope>NUCLEOTIDE SEQUENCE [LARGE SCALE GENOMIC DNA]</scope>
    <source>
        <strain evidence="3 4">DSM 6059</strain>
    </source>
</reference>
<dbReference type="GO" id="GO:0015562">
    <property type="term" value="F:efflux transmembrane transporter activity"/>
    <property type="evidence" value="ECO:0007669"/>
    <property type="project" value="TreeGrafter"/>
</dbReference>
<gene>
    <name evidence="3" type="ORF">SAMN02745724_00230</name>
</gene>
<dbReference type="STRING" id="1123010.SAMN02745724_00230"/>
<dbReference type="Gene3D" id="2.40.50.100">
    <property type="match status" value="1"/>
</dbReference>